<proteinExistence type="predicted"/>
<sequence length="161" mass="18492">MLELNADPTIQDVHGETPLHLADRYSIDEIKNLLLLDERITKRNLVSKFGRSHFQIACSSALPKVVEKFLKQGADPNELNYFEDNEVRQMLPPISICFAFTPLHIARNPHVIKVLLKYGANPKIEDYKGWTSLHDVAYCCDADLIKTLVRYVKFCLKMNFS</sequence>
<reference evidence="1" key="1">
    <citation type="submission" date="2023-04" db="EMBL/GenBank/DDBJ databases">
        <title>A chromosome-level genome assembly of the parasitoid wasp Eretmocerus hayati.</title>
        <authorList>
            <person name="Zhong Y."/>
            <person name="Liu S."/>
            <person name="Liu Y."/>
        </authorList>
    </citation>
    <scope>NUCLEOTIDE SEQUENCE</scope>
    <source>
        <strain evidence="1">ZJU_SS_LIU_2023</strain>
    </source>
</reference>
<evidence type="ECO:0000313" key="2">
    <source>
        <dbReference type="Proteomes" id="UP001239111"/>
    </source>
</evidence>
<dbReference type="Proteomes" id="UP001239111">
    <property type="component" value="Chromosome 2"/>
</dbReference>
<keyword evidence="2" id="KW-1185">Reference proteome</keyword>
<dbReference type="EMBL" id="CM056742">
    <property type="protein sequence ID" value="KAJ8675707.1"/>
    <property type="molecule type" value="Genomic_DNA"/>
</dbReference>
<organism evidence="1 2">
    <name type="scientific">Eretmocerus hayati</name>
    <dbReference type="NCBI Taxonomy" id="131215"/>
    <lineage>
        <taxon>Eukaryota</taxon>
        <taxon>Metazoa</taxon>
        <taxon>Ecdysozoa</taxon>
        <taxon>Arthropoda</taxon>
        <taxon>Hexapoda</taxon>
        <taxon>Insecta</taxon>
        <taxon>Pterygota</taxon>
        <taxon>Neoptera</taxon>
        <taxon>Endopterygota</taxon>
        <taxon>Hymenoptera</taxon>
        <taxon>Apocrita</taxon>
        <taxon>Proctotrupomorpha</taxon>
        <taxon>Chalcidoidea</taxon>
        <taxon>Aphelinidae</taxon>
        <taxon>Aphelininae</taxon>
        <taxon>Eretmocerus</taxon>
    </lineage>
</organism>
<comment type="caution">
    <text evidence="1">The sequence shown here is derived from an EMBL/GenBank/DDBJ whole genome shotgun (WGS) entry which is preliminary data.</text>
</comment>
<accession>A0ACC2NX58</accession>
<evidence type="ECO:0000313" key="1">
    <source>
        <dbReference type="EMBL" id="KAJ8675707.1"/>
    </source>
</evidence>
<protein>
    <submittedName>
        <fullName evidence="1">Uncharacterized protein</fullName>
    </submittedName>
</protein>
<name>A0ACC2NX58_9HYME</name>
<gene>
    <name evidence="1" type="ORF">QAD02_011493</name>
</gene>